<reference evidence="5 6" key="1">
    <citation type="submission" date="2019-12" db="EMBL/GenBank/DDBJ databases">
        <title>Draft genome sequencing of Halomonas alimentaria DSM 15356.</title>
        <authorList>
            <person name="Pandiyan K."/>
            <person name="Kushwaha P."/>
            <person name="Gowdham M."/>
            <person name="Chakdar H."/>
            <person name="Singh A."/>
            <person name="Kumar M."/>
            <person name="Saxena A.K."/>
        </authorList>
    </citation>
    <scope>NUCLEOTIDE SEQUENCE [LARGE SCALE GENOMIC DNA]</scope>
    <source>
        <strain evidence="5 6">DSM 15356</strain>
    </source>
</reference>
<feature type="region of interest" description="Disordered" evidence="3">
    <location>
        <begin position="1"/>
        <end position="44"/>
    </location>
</feature>
<protein>
    <recommendedName>
        <fullName evidence="1 2">Protein ApaG</fullName>
    </recommendedName>
</protein>
<feature type="compositionally biased region" description="Basic and acidic residues" evidence="3">
    <location>
        <begin position="10"/>
        <end position="28"/>
    </location>
</feature>
<feature type="domain" description="ApaG" evidence="4">
    <location>
        <begin position="24"/>
        <end position="149"/>
    </location>
</feature>
<dbReference type="EMBL" id="WUTT01000001">
    <property type="protein sequence ID" value="NAW33972.1"/>
    <property type="molecule type" value="Genomic_DNA"/>
</dbReference>
<dbReference type="InterPro" id="IPR023065">
    <property type="entry name" value="Uncharacterised_ApaG"/>
</dbReference>
<dbReference type="HAMAP" id="MF_00791">
    <property type="entry name" value="ApaG"/>
    <property type="match status" value="1"/>
</dbReference>
<evidence type="ECO:0000259" key="4">
    <source>
        <dbReference type="PROSITE" id="PS51087"/>
    </source>
</evidence>
<dbReference type="InterPro" id="IPR050718">
    <property type="entry name" value="ApaG-like"/>
</dbReference>
<evidence type="ECO:0000256" key="2">
    <source>
        <dbReference type="HAMAP-Rule" id="MF_00791"/>
    </source>
</evidence>
<evidence type="ECO:0000313" key="5">
    <source>
        <dbReference type="EMBL" id="NAW33972.1"/>
    </source>
</evidence>
<name>A0A7X4W3Z5_9GAMM</name>
<dbReference type="InterPro" id="IPR036767">
    <property type="entry name" value="ApaG_sf"/>
</dbReference>
<dbReference type="InterPro" id="IPR007474">
    <property type="entry name" value="ApaG_domain"/>
</dbReference>
<dbReference type="SUPFAM" id="SSF110069">
    <property type="entry name" value="ApaG-like"/>
    <property type="match status" value="1"/>
</dbReference>
<dbReference type="PROSITE" id="PS51087">
    <property type="entry name" value="APAG"/>
    <property type="match status" value="1"/>
</dbReference>
<accession>A0A7X4W3Z5</accession>
<dbReference type="RefSeq" id="WP_161431293.1">
    <property type="nucleotide sequence ID" value="NZ_WUTT01000001.1"/>
</dbReference>
<dbReference type="NCBIfam" id="NF003967">
    <property type="entry name" value="PRK05461.1"/>
    <property type="match status" value="1"/>
</dbReference>
<dbReference type="Pfam" id="PF04379">
    <property type="entry name" value="DUF525"/>
    <property type="match status" value="1"/>
</dbReference>
<evidence type="ECO:0000256" key="3">
    <source>
        <dbReference type="SAM" id="MobiDB-lite"/>
    </source>
</evidence>
<dbReference type="AlphaFoldDB" id="A0A7X4W3Z5"/>
<dbReference type="PANTHER" id="PTHR47191:SF2">
    <property type="entry name" value="OS05G0170800 PROTEIN"/>
    <property type="match status" value="1"/>
</dbReference>
<evidence type="ECO:0000256" key="1">
    <source>
        <dbReference type="ARBA" id="ARBA00017693"/>
    </source>
</evidence>
<dbReference type="Proteomes" id="UP000487929">
    <property type="component" value="Unassembled WGS sequence"/>
</dbReference>
<dbReference type="PANTHER" id="PTHR47191">
    <property type="entry name" value="OS05G0170800 PROTEIN"/>
    <property type="match status" value="1"/>
</dbReference>
<organism evidence="5 6">
    <name type="scientific">Halomonas alimentaria</name>
    <dbReference type="NCBI Taxonomy" id="147248"/>
    <lineage>
        <taxon>Bacteria</taxon>
        <taxon>Pseudomonadati</taxon>
        <taxon>Pseudomonadota</taxon>
        <taxon>Gammaproteobacteria</taxon>
        <taxon>Oceanospirillales</taxon>
        <taxon>Halomonadaceae</taxon>
        <taxon>Halomonas</taxon>
    </lineage>
</organism>
<sequence>MSDRVASGDAPKDESRVASGDAPKDESRGVSVEVQPEFRADESAPGEGRYVFSYTVTVHNASRHSVQLMARHWTITQGSGKVQDVRGKGVVGQQPVIGPGQHFRYTSRAILDGPVGVMQGDYTCVDTATQRPFEVPIAPFRLACPNQVH</sequence>
<proteinExistence type="inferred from homology"/>
<gene>
    <name evidence="2 5" type="primary">apaG</name>
    <name evidence="5" type="ORF">GRB96_06040</name>
</gene>
<dbReference type="OrthoDB" id="9795226at2"/>
<keyword evidence="6" id="KW-1185">Reference proteome</keyword>
<comment type="caution">
    <text evidence="5">The sequence shown here is derived from an EMBL/GenBank/DDBJ whole genome shotgun (WGS) entry which is preliminary data.</text>
</comment>
<dbReference type="Gene3D" id="2.60.40.1470">
    <property type="entry name" value="ApaG domain"/>
    <property type="match status" value="1"/>
</dbReference>
<evidence type="ECO:0000313" key="6">
    <source>
        <dbReference type="Proteomes" id="UP000487929"/>
    </source>
</evidence>